<reference evidence="13 14" key="1">
    <citation type="journal article" date="2014" name="Nature">
        <title>An environmental bacterial taxon with a large and distinct metabolic repertoire.</title>
        <authorList>
            <person name="Wilson M.C."/>
            <person name="Mori T."/>
            <person name="Ruckert C."/>
            <person name="Uria A.R."/>
            <person name="Helf M.J."/>
            <person name="Takada K."/>
            <person name="Gernert C."/>
            <person name="Steffens U.A."/>
            <person name="Heycke N."/>
            <person name="Schmitt S."/>
            <person name="Rinke C."/>
            <person name="Helfrich E.J."/>
            <person name="Brachmann A.O."/>
            <person name="Gurgui C."/>
            <person name="Wakimoto T."/>
            <person name="Kracht M."/>
            <person name="Crusemann M."/>
            <person name="Hentschel U."/>
            <person name="Abe I."/>
            <person name="Matsunaga S."/>
            <person name="Kalinowski J."/>
            <person name="Takeyama H."/>
            <person name="Piel J."/>
        </authorList>
    </citation>
    <scope>NUCLEOTIDE SEQUENCE [LARGE SCALE GENOMIC DNA]</scope>
    <source>
        <strain evidence="14">TSY1</strain>
    </source>
</reference>
<dbReference type="SMART" id="SM01002">
    <property type="entry name" value="AlaDh_PNT_C"/>
    <property type="match status" value="1"/>
</dbReference>
<evidence type="ECO:0000313" key="13">
    <source>
        <dbReference type="EMBL" id="ETW95507.1"/>
    </source>
</evidence>
<dbReference type="PANTHER" id="PTHR42795">
    <property type="entry name" value="ALANINE DEHYDROGENASE"/>
    <property type="match status" value="1"/>
</dbReference>
<dbReference type="Gene3D" id="3.40.50.720">
    <property type="entry name" value="NAD(P)-binding Rossmann-like Domain"/>
    <property type="match status" value="2"/>
</dbReference>
<dbReference type="Pfam" id="PF01262">
    <property type="entry name" value="AlaDh_PNT_C"/>
    <property type="match status" value="1"/>
</dbReference>
<dbReference type="GO" id="GO:0042853">
    <property type="term" value="P:L-alanine catabolic process"/>
    <property type="evidence" value="ECO:0007669"/>
    <property type="project" value="InterPro"/>
</dbReference>
<dbReference type="Proteomes" id="UP000019141">
    <property type="component" value="Unassembled WGS sequence"/>
</dbReference>
<name>W4LBZ1_ENTF1</name>
<evidence type="ECO:0000256" key="3">
    <source>
        <dbReference type="ARBA" id="ARBA00023002"/>
    </source>
</evidence>
<organism evidence="13 14">
    <name type="scientific">Entotheonella factor</name>
    <dbReference type="NCBI Taxonomy" id="1429438"/>
    <lineage>
        <taxon>Bacteria</taxon>
        <taxon>Pseudomonadati</taxon>
        <taxon>Nitrospinota/Tectimicrobiota group</taxon>
        <taxon>Candidatus Tectimicrobiota</taxon>
        <taxon>Candidatus Entotheonellia</taxon>
        <taxon>Candidatus Entotheonellales</taxon>
        <taxon>Candidatus Entotheonellaceae</taxon>
        <taxon>Candidatus Entotheonella</taxon>
    </lineage>
</organism>
<keyword evidence="14" id="KW-1185">Reference proteome</keyword>
<dbReference type="GO" id="GO:0000166">
    <property type="term" value="F:nucleotide binding"/>
    <property type="evidence" value="ECO:0007669"/>
    <property type="project" value="UniProtKB-KW"/>
</dbReference>
<comment type="caution">
    <text evidence="13">The sequence shown here is derived from an EMBL/GenBank/DDBJ whole genome shotgun (WGS) entry which is preliminary data.</text>
</comment>
<evidence type="ECO:0000256" key="10">
    <source>
        <dbReference type="PIRSR" id="PIRSR000183-3"/>
    </source>
</evidence>
<dbReference type="EMBL" id="AZHW01000908">
    <property type="protein sequence ID" value="ETW95507.1"/>
    <property type="molecule type" value="Genomic_DNA"/>
</dbReference>
<feature type="binding site" evidence="10">
    <location>
        <begin position="265"/>
        <end position="268"/>
    </location>
    <ligand>
        <name>NAD(+)</name>
        <dbReference type="ChEBI" id="CHEBI:57540"/>
    </ligand>
</feature>
<feature type="binding site" evidence="10">
    <location>
        <position position="218"/>
    </location>
    <ligand>
        <name>NAD(+)</name>
        <dbReference type="ChEBI" id="CHEBI:57540"/>
    </ligand>
</feature>
<dbReference type="SUPFAM" id="SSF52283">
    <property type="entry name" value="Formate/glycerate dehydrogenase catalytic domain-like"/>
    <property type="match status" value="1"/>
</dbReference>
<evidence type="ECO:0000256" key="5">
    <source>
        <dbReference type="ARBA" id="ARBA00049277"/>
    </source>
</evidence>
<feature type="active site" description="Proton donor/acceptor" evidence="8">
    <location>
        <position position="93"/>
    </location>
</feature>
<dbReference type="SMART" id="SM01003">
    <property type="entry name" value="AlaDh_PNT_N"/>
    <property type="match status" value="1"/>
</dbReference>
<dbReference type="PATRIC" id="fig|1429438.4.peg.5777"/>
<dbReference type="GO" id="GO:0005886">
    <property type="term" value="C:plasma membrane"/>
    <property type="evidence" value="ECO:0007669"/>
    <property type="project" value="TreeGrafter"/>
</dbReference>
<evidence type="ECO:0000259" key="11">
    <source>
        <dbReference type="SMART" id="SM01002"/>
    </source>
</evidence>
<feature type="active site" description="Proton donor/acceptor" evidence="8">
    <location>
        <position position="268"/>
    </location>
</feature>
<dbReference type="GO" id="GO:0000286">
    <property type="term" value="F:alanine dehydrogenase activity"/>
    <property type="evidence" value="ECO:0007669"/>
    <property type="project" value="UniProtKB-UniRule"/>
</dbReference>
<evidence type="ECO:0000256" key="6">
    <source>
        <dbReference type="ARBA" id="ARBA00056662"/>
    </source>
</evidence>
<evidence type="ECO:0000256" key="4">
    <source>
        <dbReference type="ARBA" id="ARBA00023027"/>
    </source>
</evidence>
<keyword evidence="10" id="KW-0547">Nucleotide-binding</keyword>
<feature type="domain" description="Alanine dehydrogenase/pyridine nucleotide transhydrogenase NAD(H)-binding" evidence="11">
    <location>
        <begin position="147"/>
        <end position="295"/>
    </location>
</feature>
<evidence type="ECO:0000313" key="14">
    <source>
        <dbReference type="Proteomes" id="UP000019141"/>
    </source>
</evidence>
<dbReference type="Pfam" id="PF05222">
    <property type="entry name" value="AlaDh_PNT_N"/>
    <property type="match status" value="1"/>
</dbReference>
<comment type="function">
    <text evidence="6">May play a role in cell wall synthesis as L-alanine is an important constituent of the peptidoglycan layer.</text>
</comment>
<evidence type="ECO:0000259" key="12">
    <source>
        <dbReference type="SMART" id="SM01003"/>
    </source>
</evidence>
<dbReference type="CDD" id="cd05305">
    <property type="entry name" value="L-AlaDH"/>
    <property type="match status" value="1"/>
</dbReference>
<evidence type="ECO:0000256" key="8">
    <source>
        <dbReference type="PIRSR" id="PIRSR000183-1"/>
    </source>
</evidence>
<feature type="binding site" evidence="9">
    <location>
        <position position="15"/>
    </location>
    <ligand>
        <name>substrate</name>
    </ligand>
</feature>
<comment type="catalytic activity">
    <reaction evidence="5 7">
        <text>L-alanine + NAD(+) + H2O = pyruvate + NH4(+) + NADH + H(+)</text>
        <dbReference type="Rhea" id="RHEA:18405"/>
        <dbReference type="ChEBI" id="CHEBI:15361"/>
        <dbReference type="ChEBI" id="CHEBI:15377"/>
        <dbReference type="ChEBI" id="CHEBI:15378"/>
        <dbReference type="ChEBI" id="CHEBI:28938"/>
        <dbReference type="ChEBI" id="CHEBI:57540"/>
        <dbReference type="ChEBI" id="CHEBI:57945"/>
        <dbReference type="ChEBI" id="CHEBI:57972"/>
        <dbReference type="EC" id="1.4.1.1"/>
    </reaction>
</comment>
<dbReference type="InterPro" id="IPR007698">
    <property type="entry name" value="AlaDH/PNT_NAD(H)-bd"/>
</dbReference>
<dbReference type="InterPro" id="IPR007886">
    <property type="entry name" value="AlaDH/PNT_N"/>
</dbReference>
<comment type="similarity">
    <text evidence="2 7">Belongs to the AlaDH/PNT family.</text>
</comment>
<evidence type="ECO:0000256" key="9">
    <source>
        <dbReference type="PIRSR" id="PIRSR000183-2"/>
    </source>
</evidence>
<dbReference type="HOGENOM" id="CLU_003376_3_0_7"/>
<accession>W4LBZ1</accession>
<dbReference type="FunFam" id="3.40.50.720:FF:000433">
    <property type="entry name" value="Alanine dehydrogenase 1"/>
    <property type="match status" value="1"/>
</dbReference>
<dbReference type="PIRSF" id="PIRSF000183">
    <property type="entry name" value="Alanine_dh"/>
    <property type="match status" value="1"/>
</dbReference>
<dbReference type="SUPFAM" id="SSF51735">
    <property type="entry name" value="NAD(P)-binding Rossmann-fold domains"/>
    <property type="match status" value="1"/>
</dbReference>
<sequence length="381" mass="40116">MQIGVIKEVKDQEYRVALTPSGAASLVMAGHRVQVQHGAGVGAGFSDDAYGQAGAHIVSVEQAWQSKLVLKVKEPLASEYDYLDQQILFTYLHLAGVSPALTETLLQRKTTAIAYESVTGDSGDLPLLAPMSAVAGNMATSVGSYYLAHFSGGKGVQLGTILGQPYGHVVTIGDGVVGQHAARTAAGMGARVWVAGMNRANIADIEQQYPGQVEFFHSTPDTIAAHLTDADLVIGAVLVRGAKAPHVVTENMIRHMQPGSVVVDVSIDQGGCIETSRPTSHSEPIFIKHGIIHYCVTNMPGAYPRTATLALTTATLPYILRLAQCGLSCLPKEPGFAQGLNTYKGYVTSEPVAQALGLMTHYMPLAEVLASGLSALSPTPT</sequence>
<comment type="pathway">
    <text evidence="1">Amino-acid degradation; L-alanine degradation via dehydrogenase pathway; NH(3) and pyruvate from L-alanine: step 1/1.</text>
</comment>
<dbReference type="AlphaFoldDB" id="W4LBZ1"/>
<proteinExistence type="inferred from homology"/>
<protein>
    <recommendedName>
        <fullName evidence="7">Alanine dehydrogenase</fullName>
        <ecNumber evidence="7">1.4.1.1</ecNumber>
    </recommendedName>
</protein>
<dbReference type="EC" id="1.4.1.1" evidence="7"/>
<keyword evidence="3 7" id="KW-0560">Oxidoreductase</keyword>
<dbReference type="NCBIfam" id="TIGR00518">
    <property type="entry name" value="alaDH"/>
    <property type="match status" value="1"/>
</dbReference>
<evidence type="ECO:0000256" key="7">
    <source>
        <dbReference type="PIRNR" id="PIRNR000183"/>
    </source>
</evidence>
<feature type="domain" description="Alanine dehydrogenase/pyridine nucleotide transhydrogenase N-terminal" evidence="12">
    <location>
        <begin position="4"/>
        <end position="135"/>
    </location>
</feature>
<dbReference type="PANTHER" id="PTHR42795:SF1">
    <property type="entry name" value="ALANINE DEHYDROGENASE"/>
    <property type="match status" value="1"/>
</dbReference>
<keyword evidence="4 7" id="KW-0520">NAD</keyword>
<feature type="binding site" evidence="9">
    <location>
        <position position="73"/>
    </location>
    <ligand>
        <name>substrate</name>
    </ligand>
</feature>
<feature type="binding site" evidence="10">
    <location>
        <position position="277"/>
    </location>
    <ligand>
        <name>NAD(+)</name>
        <dbReference type="ChEBI" id="CHEBI:57540"/>
    </ligand>
</feature>
<dbReference type="InterPro" id="IPR036291">
    <property type="entry name" value="NAD(P)-bd_dom_sf"/>
</dbReference>
<feature type="binding site" evidence="10">
    <location>
        <begin position="296"/>
        <end position="299"/>
    </location>
    <ligand>
        <name>NAD(+)</name>
        <dbReference type="ChEBI" id="CHEBI:57540"/>
    </ligand>
</feature>
<dbReference type="InterPro" id="IPR008141">
    <property type="entry name" value="Ala_DH"/>
</dbReference>
<evidence type="ECO:0000256" key="1">
    <source>
        <dbReference type="ARBA" id="ARBA00005206"/>
    </source>
</evidence>
<feature type="binding site" evidence="10">
    <location>
        <position position="132"/>
    </location>
    <ligand>
        <name>NAD(+)</name>
        <dbReference type="ChEBI" id="CHEBI:57540"/>
    </ligand>
</feature>
<gene>
    <name evidence="13" type="ORF">ETSY1_30335</name>
</gene>
<feature type="binding site" evidence="10">
    <location>
        <begin position="237"/>
        <end position="238"/>
    </location>
    <ligand>
        <name>NAD(+)</name>
        <dbReference type="ChEBI" id="CHEBI:57540"/>
    </ligand>
</feature>
<evidence type="ECO:0000256" key="2">
    <source>
        <dbReference type="ARBA" id="ARBA00005689"/>
    </source>
</evidence>